<evidence type="ECO:0000256" key="5">
    <source>
        <dbReference type="ARBA" id="ARBA00022840"/>
    </source>
</evidence>
<dbReference type="PANTHER" id="PTHR24055">
    <property type="entry name" value="MITOGEN-ACTIVATED PROTEIN KINASE"/>
    <property type="match status" value="1"/>
</dbReference>
<keyword evidence="5 6" id="KW-0067">ATP-binding</keyword>
<name>A2G1U4_TRIV3</name>
<evidence type="ECO:0000256" key="2">
    <source>
        <dbReference type="ARBA" id="ARBA00022679"/>
    </source>
</evidence>
<keyword evidence="4 9" id="KW-0418">Kinase</keyword>
<dbReference type="STRING" id="5722.A2G1U4"/>
<dbReference type="InterPro" id="IPR011009">
    <property type="entry name" value="Kinase-like_dom_sf"/>
</dbReference>
<gene>
    <name evidence="9" type="ORF">TVAG_385800</name>
</gene>
<dbReference type="SMR" id="A2G1U4"/>
<proteinExistence type="inferred from homology"/>
<feature type="domain" description="Protein kinase" evidence="8">
    <location>
        <begin position="10"/>
        <end position="286"/>
    </location>
</feature>
<reference evidence="9" key="2">
    <citation type="journal article" date="2007" name="Science">
        <title>Draft genome sequence of the sexually transmitted pathogen Trichomonas vaginalis.</title>
        <authorList>
            <person name="Carlton J.M."/>
            <person name="Hirt R.P."/>
            <person name="Silva J.C."/>
            <person name="Delcher A.L."/>
            <person name="Schatz M."/>
            <person name="Zhao Q."/>
            <person name="Wortman J.R."/>
            <person name="Bidwell S.L."/>
            <person name="Alsmark U.C.M."/>
            <person name="Besteiro S."/>
            <person name="Sicheritz-Ponten T."/>
            <person name="Noel C.J."/>
            <person name="Dacks J.B."/>
            <person name="Foster P.G."/>
            <person name="Simillion C."/>
            <person name="Van de Peer Y."/>
            <person name="Miranda-Saavedra D."/>
            <person name="Barton G.J."/>
            <person name="Westrop G.D."/>
            <person name="Mueller S."/>
            <person name="Dessi D."/>
            <person name="Fiori P.L."/>
            <person name="Ren Q."/>
            <person name="Paulsen I."/>
            <person name="Zhang H."/>
            <person name="Bastida-Corcuera F.D."/>
            <person name="Simoes-Barbosa A."/>
            <person name="Brown M.T."/>
            <person name="Hayes R.D."/>
            <person name="Mukherjee M."/>
            <person name="Okumura C.Y."/>
            <person name="Schneider R."/>
            <person name="Smith A.J."/>
            <person name="Vanacova S."/>
            <person name="Villalvazo M."/>
            <person name="Haas B.J."/>
            <person name="Pertea M."/>
            <person name="Feldblyum T.V."/>
            <person name="Utterback T.R."/>
            <person name="Shu C.L."/>
            <person name="Osoegawa K."/>
            <person name="de Jong P.J."/>
            <person name="Hrdy I."/>
            <person name="Horvathova L."/>
            <person name="Zubacova Z."/>
            <person name="Dolezal P."/>
            <person name="Malik S.B."/>
            <person name="Logsdon J.M. Jr."/>
            <person name="Henze K."/>
            <person name="Gupta A."/>
            <person name="Wang C.C."/>
            <person name="Dunne R.L."/>
            <person name="Upcroft J.A."/>
            <person name="Upcroft P."/>
            <person name="White O."/>
            <person name="Salzberg S.L."/>
            <person name="Tang P."/>
            <person name="Chiu C.-H."/>
            <person name="Lee Y.-S."/>
            <person name="Embley T.M."/>
            <person name="Coombs G.H."/>
            <person name="Mottram J.C."/>
            <person name="Tachezy J."/>
            <person name="Fraser-Liggett C.M."/>
            <person name="Johnson P.J."/>
        </authorList>
    </citation>
    <scope>NUCLEOTIDE SEQUENCE [LARGE SCALE GENOMIC DNA]</scope>
    <source>
        <strain evidence="9">G3</strain>
    </source>
</reference>
<feature type="binding site" evidence="6">
    <location>
        <position position="39"/>
    </location>
    <ligand>
        <name>ATP</name>
        <dbReference type="ChEBI" id="CHEBI:30616"/>
    </ligand>
</feature>
<accession>A2G1U4</accession>
<dbReference type="FunFam" id="1.10.510.10:FF:000624">
    <property type="entry name" value="Mitogen-activated protein kinase"/>
    <property type="match status" value="1"/>
</dbReference>
<dbReference type="Gene3D" id="1.10.510.10">
    <property type="entry name" value="Transferase(Phosphotransferase) domain 1"/>
    <property type="match status" value="1"/>
</dbReference>
<reference evidence="9" key="1">
    <citation type="submission" date="2006-10" db="EMBL/GenBank/DDBJ databases">
        <authorList>
            <person name="Amadeo P."/>
            <person name="Zhao Q."/>
            <person name="Wortman J."/>
            <person name="Fraser-Liggett C."/>
            <person name="Carlton J."/>
        </authorList>
    </citation>
    <scope>NUCLEOTIDE SEQUENCE</scope>
    <source>
        <strain evidence="9">G3</strain>
    </source>
</reference>
<dbReference type="Pfam" id="PF00069">
    <property type="entry name" value="Pkinase"/>
    <property type="match status" value="1"/>
</dbReference>
<keyword evidence="10" id="KW-1185">Reference proteome</keyword>
<dbReference type="RefSeq" id="XP_001301802.1">
    <property type="nucleotide sequence ID" value="XM_001301801.1"/>
</dbReference>
<evidence type="ECO:0000256" key="3">
    <source>
        <dbReference type="ARBA" id="ARBA00022741"/>
    </source>
</evidence>
<dbReference type="GO" id="GO:0005524">
    <property type="term" value="F:ATP binding"/>
    <property type="evidence" value="ECO:0007669"/>
    <property type="project" value="UniProtKB-UniRule"/>
</dbReference>
<dbReference type="SMART" id="SM00220">
    <property type="entry name" value="S_TKc"/>
    <property type="match status" value="1"/>
</dbReference>
<evidence type="ECO:0000256" key="7">
    <source>
        <dbReference type="RuleBase" id="RU000304"/>
    </source>
</evidence>
<dbReference type="InterPro" id="IPR050117">
    <property type="entry name" value="MAPK"/>
</dbReference>
<dbReference type="InterPro" id="IPR000719">
    <property type="entry name" value="Prot_kinase_dom"/>
</dbReference>
<evidence type="ECO:0000259" key="8">
    <source>
        <dbReference type="PROSITE" id="PS50011"/>
    </source>
</evidence>
<dbReference type="PROSITE" id="PS50011">
    <property type="entry name" value="PROTEIN_KINASE_DOM"/>
    <property type="match status" value="1"/>
</dbReference>
<sequence length="307" mass="35142">MIPLLSLDEFEIEGRVGGGTYANVFEAIRKDNGQRFALKKVKYFSNVPGIPFEFIREIKSMHSINNSNIIHLNGIIANEKSREIYAVLDYYKYDLSELIHGGYLRNKCKDYIRIIFSQIASGLNAIHQSGYMHRDIKPANILINDEGKIVICDLGLCRRVIPSTRYSSNVEALPYRAPEVYKNSYNQKIDVWSLGCVLFELCTHQLLFEPKPNDISMAGELAHVCNVPIECITNAENSENQNLDKCTIEKIKCKECSECYDLLAHMLVINPEKRYSMEDIMKHPYVSENTKTTIEINGKEIRSDDED</sequence>
<dbReference type="OrthoDB" id="248923at2759"/>
<dbReference type="Gene3D" id="3.30.200.20">
    <property type="entry name" value="Phosphorylase Kinase, domain 1"/>
    <property type="match status" value="1"/>
</dbReference>
<dbReference type="GO" id="GO:0000307">
    <property type="term" value="C:cyclin-dependent protein kinase holoenzyme complex"/>
    <property type="evidence" value="ECO:0000318"/>
    <property type="project" value="GO_Central"/>
</dbReference>
<dbReference type="AlphaFoldDB" id="A2G1U4"/>
<keyword evidence="2" id="KW-0808">Transferase</keyword>
<keyword evidence="3 6" id="KW-0547">Nucleotide-binding</keyword>
<evidence type="ECO:0000256" key="4">
    <source>
        <dbReference type="ARBA" id="ARBA00022777"/>
    </source>
</evidence>
<dbReference type="SUPFAM" id="SSF56112">
    <property type="entry name" value="Protein kinase-like (PK-like)"/>
    <property type="match status" value="1"/>
</dbReference>
<dbReference type="InterPro" id="IPR008271">
    <property type="entry name" value="Ser/Thr_kinase_AS"/>
</dbReference>
<dbReference type="VEuPathDB" id="TrichDB:TVAGG3_0782380"/>
<dbReference type="GO" id="GO:0008353">
    <property type="term" value="F:RNA polymerase II CTD heptapeptide repeat kinase activity"/>
    <property type="evidence" value="ECO:0000318"/>
    <property type="project" value="GO_Central"/>
</dbReference>
<organism evidence="9 10">
    <name type="scientific">Trichomonas vaginalis (strain ATCC PRA-98 / G3)</name>
    <dbReference type="NCBI Taxonomy" id="412133"/>
    <lineage>
        <taxon>Eukaryota</taxon>
        <taxon>Metamonada</taxon>
        <taxon>Parabasalia</taxon>
        <taxon>Trichomonadida</taxon>
        <taxon>Trichomonadidae</taxon>
        <taxon>Trichomonas</taxon>
    </lineage>
</organism>
<dbReference type="Proteomes" id="UP000001542">
    <property type="component" value="Unassembled WGS sequence"/>
</dbReference>
<protein>
    <submittedName>
        <fullName evidence="9">CMGC family protein kinase</fullName>
    </submittedName>
</protein>
<dbReference type="VEuPathDB" id="TrichDB:TVAG_385800"/>
<dbReference type="InParanoid" id="A2G1U4"/>
<dbReference type="InterPro" id="IPR017441">
    <property type="entry name" value="Protein_kinase_ATP_BS"/>
</dbReference>
<dbReference type="PROSITE" id="PS00108">
    <property type="entry name" value="PROTEIN_KINASE_ST"/>
    <property type="match status" value="1"/>
</dbReference>
<evidence type="ECO:0000256" key="6">
    <source>
        <dbReference type="PROSITE-ProRule" id="PRU10141"/>
    </source>
</evidence>
<dbReference type="GO" id="GO:0005634">
    <property type="term" value="C:nucleus"/>
    <property type="evidence" value="ECO:0000318"/>
    <property type="project" value="GO_Central"/>
</dbReference>
<evidence type="ECO:0000313" key="10">
    <source>
        <dbReference type="Proteomes" id="UP000001542"/>
    </source>
</evidence>
<dbReference type="EMBL" id="DS114256">
    <property type="protein sequence ID" value="EAX88872.1"/>
    <property type="molecule type" value="Genomic_DNA"/>
</dbReference>
<dbReference type="eggNOG" id="KOG0600">
    <property type="taxonomic scope" value="Eukaryota"/>
</dbReference>
<comment type="similarity">
    <text evidence="7">Belongs to the protein kinase superfamily.</text>
</comment>
<dbReference type="PROSITE" id="PS00107">
    <property type="entry name" value="PROTEIN_KINASE_ATP"/>
    <property type="match status" value="1"/>
</dbReference>
<dbReference type="GO" id="GO:0032968">
    <property type="term" value="P:positive regulation of transcription elongation by RNA polymerase II"/>
    <property type="evidence" value="ECO:0000318"/>
    <property type="project" value="GO_Central"/>
</dbReference>
<evidence type="ECO:0000256" key="1">
    <source>
        <dbReference type="ARBA" id="ARBA00022527"/>
    </source>
</evidence>
<dbReference type="KEGG" id="tva:4746531"/>
<keyword evidence="1 7" id="KW-0723">Serine/threonine-protein kinase</keyword>
<evidence type="ECO:0000313" key="9">
    <source>
        <dbReference type="EMBL" id="EAX88872.1"/>
    </source>
</evidence>